<comment type="pathway">
    <text evidence="1 13">Amino-acid biosynthesis; L-threonine biosynthesis; L-threonine from L-aspartate: step 4/5.</text>
</comment>
<keyword evidence="16" id="KW-1185">Reference proteome</keyword>
<dbReference type="PIRSF" id="PIRSF000676">
    <property type="entry name" value="Homoser_kin"/>
    <property type="match status" value="1"/>
</dbReference>
<evidence type="ECO:0000256" key="4">
    <source>
        <dbReference type="ARBA" id="ARBA00017858"/>
    </source>
</evidence>
<dbReference type="PRINTS" id="PR00958">
    <property type="entry name" value="HOMSERKINASE"/>
</dbReference>
<evidence type="ECO:0000256" key="5">
    <source>
        <dbReference type="ARBA" id="ARBA00022605"/>
    </source>
</evidence>
<comment type="similarity">
    <text evidence="2 13">Belongs to the GHMP kinase family. Homoserine kinase subfamily.</text>
</comment>
<keyword evidence="5 13" id="KW-0028">Amino-acid biosynthesis</keyword>
<evidence type="ECO:0000313" key="15">
    <source>
        <dbReference type="EMBL" id="SDS80384.1"/>
    </source>
</evidence>
<keyword evidence="13" id="KW-0963">Cytoplasm</keyword>
<proteinExistence type="inferred from homology"/>
<dbReference type="UniPathway" id="UPA00050">
    <property type="reaction ID" value="UER00064"/>
</dbReference>
<evidence type="ECO:0000256" key="8">
    <source>
        <dbReference type="ARBA" id="ARBA00022741"/>
    </source>
</evidence>
<feature type="domain" description="GHMP kinase N-terminal" evidence="14">
    <location>
        <begin position="75"/>
        <end position="152"/>
    </location>
</feature>
<evidence type="ECO:0000256" key="1">
    <source>
        <dbReference type="ARBA" id="ARBA00005015"/>
    </source>
</evidence>
<evidence type="ECO:0000256" key="6">
    <source>
        <dbReference type="ARBA" id="ARBA00022679"/>
    </source>
</evidence>
<dbReference type="PANTHER" id="PTHR20861:SF1">
    <property type="entry name" value="HOMOSERINE KINASE"/>
    <property type="match status" value="1"/>
</dbReference>
<evidence type="ECO:0000256" key="13">
    <source>
        <dbReference type="HAMAP-Rule" id="MF_00384"/>
    </source>
</evidence>
<dbReference type="GO" id="GO:0009088">
    <property type="term" value="P:threonine biosynthetic process"/>
    <property type="evidence" value="ECO:0007669"/>
    <property type="project" value="UniProtKB-UniRule"/>
</dbReference>
<dbReference type="InterPro" id="IPR000870">
    <property type="entry name" value="Homoserine_kinase"/>
</dbReference>
<dbReference type="Pfam" id="PF00288">
    <property type="entry name" value="GHMP_kinases_N"/>
    <property type="match status" value="1"/>
</dbReference>
<dbReference type="EC" id="2.7.1.39" evidence="3 13"/>
<comment type="catalytic activity">
    <reaction evidence="11 13">
        <text>L-homoserine + ATP = O-phospho-L-homoserine + ADP + H(+)</text>
        <dbReference type="Rhea" id="RHEA:13985"/>
        <dbReference type="ChEBI" id="CHEBI:15378"/>
        <dbReference type="ChEBI" id="CHEBI:30616"/>
        <dbReference type="ChEBI" id="CHEBI:57476"/>
        <dbReference type="ChEBI" id="CHEBI:57590"/>
        <dbReference type="ChEBI" id="CHEBI:456216"/>
        <dbReference type="EC" id="2.7.1.39"/>
    </reaction>
</comment>
<evidence type="ECO:0000259" key="14">
    <source>
        <dbReference type="Pfam" id="PF00288"/>
    </source>
</evidence>
<reference evidence="15 16" key="1">
    <citation type="submission" date="2016-10" db="EMBL/GenBank/DDBJ databases">
        <authorList>
            <person name="de Groot N.N."/>
        </authorList>
    </citation>
    <scope>NUCLEOTIDE SEQUENCE [LARGE SCALE GENOMIC DNA]</scope>
    <source>
        <strain evidence="15 16">DSM 21741</strain>
    </source>
</reference>
<dbReference type="SUPFAM" id="SSF54211">
    <property type="entry name" value="Ribosomal protein S5 domain 2-like"/>
    <property type="match status" value="1"/>
</dbReference>
<dbReference type="EMBL" id="LT629749">
    <property type="protein sequence ID" value="SDS80384.1"/>
    <property type="molecule type" value="Genomic_DNA"/>
</dbReference>
<keyword evidence="8 13" id="KW-0547">Nucleotide-binding</keyword>
<evidence type="ECO:0000256" key="10">
    <source>
        <dbReference type="ARBA" id="ARBA00022840"/>
    </source>
</evidence>
<evidence type="ECO:0000256" key="9">
    <source>
        <dbReference type="ARBA" id="ARBA00022777"/>
    </source>
</evidence>
<dbReference type="InterPro" id="IPR006204">
    <property type="entry name" value="GHMP_kinase_N_dom"/>
</dbReference>
<evidence type="ECO:0000313" key="16">
    <source>
        <dbReference type="Proteomes" id="UP000199092"/>
    </source>
</evidence>
<evidence type="ECO:0000256" key="2">
    <source>
        <dbReference type="ARBA" id="ARBA00007370"/>
    </source>
</evidence>
<dbReference type="PANTHER" id="PTHR20861">
    <property type="entry name" value="HOMOSERINE/4-DIPHOSPHOCYTIDYL-2-C-METHYL-D-ERYTHRITOL KINASE"/>
    <property type="match status" value="1"/>
</dbReference>
<keyword evidence="6 13" id="KW-0808">Transferase</keyword>
<feature type="binding site" evidence="13">
    <location>
        <begin position="94"/>
        <end position="104"/>
    </location>
    <ligand>
        <name>ATP</name>
        <dbReference type="ChEBI" id="CHEBI:30616"/>
    </ligand>
</feature>
<comment type="subcellular location">
    <subcellularLocation>
        <location evidence="13">Cytoplasm</location>
    </subcellularLocation>
</comment>
<keyword evidence="7 13" id="KW-0791">Threonine biosynthesis</keyword>
<evidence type="ECO:0000256" key="12">
    <source>
        <dbReference type="ARBA" id="ARBA00049954"/>
    </source>
</evidence>
<dbReference type="Proteomes" id="UP000199092">
    <property type="component" value="Chromosome I"/>
</dbReference>
<dbReference type="AlphaFoldDB" id="A0A1H1V6F6"/>
<keyword evidence="9 13" id="KW-0418">Kinase</keyword>
<dbReference type="RefSeq" id="WP_231930009.1">
    <property type="nucleotide sequence ID" value="NZ_LT629749.1"/>
</dbReference>
<dbReference type="STRING" id="546871.SAMN04488543_2410"/>
<dbReference type="InterPro" id="IPR014721">
    <property type="entry name" value="Ribsml_uS5_D2-typ_fold_subgr"/>
</dbReference>
<organism evidence="15 16">
    <name type="scientific">Friedmanniella luteola</name>
    <dbReference type="NCBI Taxonomy" id="546871"/>
    <lineage>
        <taxon>Bacteria</taxon>
        <taxon>Bacillati</taxon>
        <taxon>Actinomycetota</taxon>
        <taxon>Actinomycetes</taxon>
        <taxon>Propionibacteriales</taxon>
        <taxon>Nocardioidaceae</taxon>
        <taxon>Friedmanniella</taxon>
    </lineage>
</organism>
<evidence type="ECO:0000256" key="11">
    <source>
        <dbReference type="ARBA" id="ARBA00049375"/>
    </source>
</evidence>
<keyword evidence="10 13" id="KW-0067">ATP-binding</keyword>
<protein>
    <recommendedName>
        <fullName evidence="4 13">Homoserine kinase</fullName>
        <shortName evidence="13">HK</shortName>
        <shortName evidence="13">HSK</shortName>
        <ecNumber evidence="3 13">2.7.1.39</ecNumber>
    </recommendedName>
</protein>
<dbReference type="GO" id="GO:0005737">
    <property type="term" value="C:cytoplasm"/>
    <property type="evidence" value="ECO:0007669"/>
    <property type="project" value="UniProtKB-SubCell"/>
</dbReference>
<dbReference type="InterPro" id="IPR020568">
    <property type="entry name" value="Ribosomal_Su5_D2-typ_SF"/>
</dbReference>
<dbReference type="PROSITE" id="PS00627">
    <property type="entry name" value="GHMP_KINASES_ATP"/>
    <property type="match status" value="1"/>
</dbReference>
<dbReference type="InterPro" id="IPR036554">
    <property type="entry name" value="GHMP_kinase_C_sf"/>
</dbReference>
<comment type="function">
    <text evidence="12 13">Catalyzes the ATP-dependent phosphorylation of L-homoserine to L-homoserine phosphate.</text>
</comment>
<dbReference type="InterPro" id="IPR006203">
    <property type="entry name" value="GHMP_knse_ATP-bd_CS"/>
</dbReference>
<sequence length="304" mass="31368">MHRLEPGRQVTVEVPATSANLGPGFDCFGLALSWREQVELTVTDGGFVVDVTGEGADAVPRDDSHLILRSTLRGLADLGHTVPGLRLRCHSTIPHGRGLGSSSAAIVAGLLAAAGLVGGAREETAESRRWTLQHAATIEGHPDNVAAAVHGGFVLAWTGSAGVEVAVSPVHPDVAATVFVPPVAVATKAARGLLPPSVPHRDAARNAGRAALLVHALAHDPDQLLPGTADWLHQDQRRPAMPDSWTLMNHLRGLGHAAVISGAGPTVLVLGRRAALQELEAEPLGFRRVPLAVGGGAAITAVDG</sequence>
<dbReference type="GO" id="GO:0005524">
    <property type="term" value="F:ATP binding"/>
    <property type="evidence" value="ECO:0007669"/>
    <property type="project" value="UniProtKB-UniRule"/>
</dbReference>
<accession>A0A1H1V6F6</accession>
<dbReference type="GO" id="GO:0004413">
    <property type="term" value="F:homoserine kinase activity"/>
    <property type="evidence" value="ECO:0007669"/>
    <property type="project" value="UniProtKB-UniRule"/>
</dbReference>
<name>A0A1H1V6F6_9ACTN</name>
<dbReference type="NCBIfam" id="TIGR00191">
    <property type="entry name" value="thrB"/>
    <property type="match status" value="1"/>
</dbReference>
<evidence type="ECO:0000256" key="3">
    <source>
        <dbReference type="ARBA" id="ARBA00012078"/>
    </source>
</evidence>
<dbReference type="SUPFAM" id="SSF55060">
    <property type="entry name" value="GHMP Kinase, C-terminal domain"/>
    <property type="match status" value="1"/>
</dbReference>
<evidence type="ECO:0000256" key="7">
    <source>
        <dbReference type="ARBA" id="ARBA00022697"/>
    </source>
</evidence>
<dbReference type="HAMAP" id="MF_00384">
    <property type="entry name" value="Homoser_kinase"/>
    <property type="match status" value="1"/>
</dbReference>
<gene>
    <name evidence="13" type="primary">thrB</name>
    <name evidence="15" type="ORF">SAMN04488543_2410</name>
</gene>
<dbReference type="Gene3D" id="3.30.70.890">
    <property type="entry name" value="GHMP kinase, C-terminal domain"/>
    <property type="match status" value="1"/>
</dbReference>
<dbReference type="Gene3D" id="3.30.230.10">
    <property type="match status" value="1"/>
</dbReference>